<evidence type="ECO:0000256" key="2">
    <source>
        <dbReference type="ARBA" id="ARBA00004123"/>
    </source>
</evidence>
<proteinExistence type="inferred from homology"/>
<dbReference type="GO" id="GO:0005634">
    <property type="term" value="C:nucleus"/>
    <property type="evidence" value="ECO:0007669"/>
    <property type="project" value="UniProtKB-SubCell"/>
</dbReference>
<feature type="region of interest" description="Disordered" evidence="20">
    <location>
        <begin position="409"/>
        <end position="428"/>
    </location>
</feature>
<dbReference type="InterPro" id="IPR032043">
    <property type="entry name" value="Msl2_Znf-RING"/>
</dbReference>
<evidence type="ECO:0000256" key="13">
    <source>
        <dbReference type="ARBA" id="ARBA00022853"/>
    </source>
</evidence>
<evidence type="ECO:0000259" key="22">
    <source>
        <dbReference type="PROSITE" id="PS52051"/>
    </source>
</evidence>
<dbReference type="Gene3D" id="3.30.40.10">
    <property type="entry name" value="Zinc/RING finger domain, C3HC4 (zinc finger)"/>
    <property type="match status" value="1"/>
</dbReference>
<organism evidence="23 24">
    <name type="scientific">Pelobates cultripes</name>
    <name type="common">Western spadefoot toad</name>
    <dbReference type="NCBI Taxonomy" id="61616"/>
    <lineage>
        <taxon>Eukaryota</taxon>
        <taxon>Metazoa</taxon>
        <taxon>Chordata</taxon>
        <taxon>Craniata</taxon>
        <taxon>Vertebrata</taxon>
        <taxon>Euteleostomi</taxon>
        <taxon>Amphibia</taxon>
        <taxon>Batrachia</taxon>
        <taxon>Anura</taxon>
        <taxon>Pelobatoidea</taxon>
        <taxon>Pelobatidae</taxon>
        <taxon>Pelobates</taxon>
    </lineage>
</organism>
<dbReference type="EC" id="2.3.2.27" evidence="5"/>
<dbReference type="PANTHER" id="PTHR16048">
    <property type="entry name" value="MSL2-RELATED"/>
    <property type="match status" value="1"/>
</dbReference>
<comment type="catalytic activity">
    <reaction evidence="1">
        <text>S-ubiquitinyl-[E2 ubiquitin-conjugating enzyme]-L-cysteine + [acceptor protein]-L-lysine = [E2 ubiquitin-conjugating enzyme]-L-cysteine + N(6)-ubiquitinyl-[acceptor protein]-L-lysine.</text>
        <dbReference type="EC" id="2.3.2.27"/>
    </reaction>
</comment>
<comment type="pathway">
    <text evidence="4">Protein modification; protein ubiquitination.</text>
</comment>
<dbReference type="GO" id="GO:0061630">
    <property type="term" value="F:ubiquitin protein ligase activity"/>
    <property type="evidence" value="ECO:0007669"/>
    <property type="project" value="UniProtKB-EC"/>
</dbReference>
<evidence type="ECO:0000256" key="10">
    <source>
        <dbReference type="ARBA" id="ARBA00022771"/>
    </source>
</evidence>
<keyword evidence="11" id="KW-0833">Ubl conjugation pathway</keyword>
<dbReference type="CDD" id="cd13122">
    <property type="entry name" value="MSL2_CXC"/>
    <property type="match status" value="1"/>
</dbReference>
<comment type="similarity">
    <text evidence="15 19">Belongs to the MSL2 family.</text>
</comment>
<evidence type="ECO:0000256" key="9">
    <source>
        <dbReference type="ARBA" id="ARBA00022763"/>
    </source>
</evidence>
<evidence type="ECO:0000256" key="17">
    <source>
        <dbReference type="ARBA" id="ARBA00077415"/>
    </source>
</evidence>
<evidence type="ECO:0000256" key="11">
    <source>
        <dbReference type="ARBA" id="ARBA00022786"/>
    </source>
</evidence>
<name>A0AAD1RAQ6_PELCU</name>
<evidence type="ECO:0000259" key="21">
    <source>
        <dbReference type="PROSITE" id="PS50089"/>
    </source>
</evidence>
<dbReference type="SMART" id="SM01114">
    <property type="entry name" value="CXC"/>
    <property type="match status" value="1"/>
</dbReference>
<dbReference type="GO" id="GO:0006325">
    <property type="term" value="P:chromatin organization"/>
    <property type="evidence" value="ECO:0007669"/>
    <property type="project" value="UniProtKB-KW"/>
</dbReference>
<keyword evidence="14 19" id="KW-0539">Nucleus</keyword>
<comment type="subcellular location">
    <subcellularLocation>
        <location evidence="3">Chromosome</location>
    </subcellularLocation>
    <subcellularLocation>
        <location evidence="2">Nucleus</location>
    </subcellularLocation>
</comment>
<dbReference type="PANTHER" id="PTHR16048:SF3">
    <property type="entry name" value="E3 UBIQUITIN-PROTEIN LIGASE MSL2"/>
    <property type="match status" value="1"/>
</dbReference>
<evidence type="ECO:0000256" key="7">
    <source>
        <dbReference type="ARBA" id="ARBA00022679"/>
    </source>
</evidence>
<feature type="domain" description="CXC MSL2-type" evidence="22">
    <location>
        <begin position="460"/>
        <end position="511"/>
    </location>
</feature>
<dbReference type="GO" id="GO:0016567">
    <property type="term" value="P:protein ubiquitination"/>
    <property type="evidence" value="ECO:0007669"/>
    <property type="project" value="TreeGrafter"/>
</dbReference>
<sequence length="580" mass="62815">MNPVNATSLYISASRLVLNYHPGDPQSSAEICKMLPFFRQALACCVCGNLLEDPIAPTNSTCQHYVCKQCKGKKMMMKPSCSWCKDYDQFEENKQLSILVSCYKKLCEYITQTPLAQDVLNTVECSADLLAFLPEESPPEEQEGTPSAPSSPLCPSHSPLPSNSEPAIESDTSLCQIQQDKLDIEKECSVTNGLTNCNGLPEAELNIVNIASPESPGPIDLCCTAVDIKTEDLSETLETVCDPVSTSEFSSAALDICGYNDDLKSNDPLLLSMEEVLQTLETVSGAVSDCDLHHSLETSTSNGTFLDLCPQPLTHTVLLSDSHVPSHGISCTAATLKMVKTNRKRSRSESDSEKVLPLPISSIILGPTLGSPTPMLITRENRNFLQPVVTVPNGGNSSKISKTILLSNKPLKKNPEHGPKKTHPKSKPTLLKTKDKMKEKIPSNNVVPGSPTKTVYKKPQEKKGCKCGRATQNPSVLTCRGQRCPCYSNRKACLDCICRGCQNSYMANGEKKLEAFAVPEKALEQTRLTLGINVTSIAVRNASTSASVINVAGSPVATFLAASPHDDKSLDEAIDLRFDC</sequence>
<dbReference type="GO" id="GO:0008270">
    <property type="term" value="F:zinc ion binding"/>
    <property type="evidence" value="ECO:0007669"/>
    <property type="project" value="UniProtKB-KW"/>
</dbReference>
<feature type="compositionally biased region" description="Low complexity" evidence="20">
    <location>
        <begin position="146"/>
        <end position="164"/>
    </location>
</feature>
<protein>
    <recommendedName>
        <fullName evidence="16">E3 ubiquitin-protein ligase MSL2</fullName>
        <ecNumber evidence="5">2.3.2.27</ecNumber>
    </recommendedName>
    <alternativeName>
        <fullName evidence="17">Male-specific lethal-2 homolog</fullName>
    </alternativeName>
</protein>
<feature type="region of interest" description="Disordered" evidence="20">
    <location>
        <begin position="136"/>
        <end position="169"/>
    </location>
</feature>
<evidence type="ECO:0000313" key="23">
    <source>
        <dbReference type="EMBL" id="CAH2246357.1"/>
    </source>
</evidence>
<evidence type="ECO:0000256" key="19">
    <source>
        <dbReference type="PROSITE-ProRule" id="PRU01396"/>
    </source>
</evidence>
<evidence type="ECO:0000256" key="16">
    <source>
        <dbReference type="ARBA" id="ARBA00069328"/>
    </source>
</evidence>
<keyword evidence="10 18" id="KW-0863">Zinc-finger</keyword>
<evidence type="ECO:0000256" key="5">
    <source>
        <dbReference type="ARBA" id="ARBA00012483"/>
    </source>
</evidence>
<reference evidence="23" key="1">
    <citation type="submission" date="2022-03" db="EMBL/GenBank/DDBJ databases">
        <authorList>
            <person name="Alioto T."/>
            <person name="Alioto T."/>
            <person name="Gomez Garrido J."/>
        </authorList>
    </citation>
    <scope>NUCLEOTIDE SEQUENCE</scope>
</reference>
<dbReference type="CDD" id="cd16522">
    <property type="entry name" value="RING-HC_MSL2"/>
    <property type="match status" value="1"/>
</dbReference>
<keyword evidence="6 19" id="KW-0158">Chromosome</keyword>
<keyword evidence="12" id="KW-0862">Zinc</keyword>
<dbReference type="InterPro" id="IPR001841">
    <property type="entry name" value="Znf_RING"/>
</dbReference>
<dbReference type="InterPro" id="IPR013083">
    <property type="entry name" value="Znf_RING/FYVE/PHD"/>
</dbReference>
<keyword evidence="23" id="KW-0436">Ligase</keyword>
<evidence type="ECO:0000256" key="12">
    <source>
        <dbReference type="ARBA" id="ARBA00022833"/>
    </source>
</evidence>
<dbReference type="GO" id="GO:0016874">
    <property type="term" value="F:ligase activity"/>
    <property type="evidence" value="ECO:0007669"/>
    <property type="project" value="UniProtKB-KW"/>
</dbReference>
<dbReference type="Pfam" id="PF16685">
    <property type="entry name" value="zf-RING_10"/>
    <property type="match status" value="1"/>
</dbReference>
<evidence type="ECO:0000256" key="8">
    <source>
        <dbReference type="ARBA" id="ARBA00022723"/>
    </source>
</evidence>
<feature type="domain" description="RING-type" evidence="21">
    <location>
        <begin position="44"/>
        <end position="85"/>
    </location>
</feature>
<evidence type="ECO:0000256" key="3">
    <source>
        <dbReference type="ARBA" id="ARBA00004286"/>
    </source>
</evidence>
<dbReference type="InterPro" id="IPR037922">
    <property type="entry name" value="MSL2"/>
</dbReference>
<evidence type="ECO:0000256" key="18">
    <source>
        <dbReference type="PROSITE-ProRule" id="PRU00175"/>
    </source>
</evidence>
<gene>
    <name evidence="23" type="ORF">PECUL_23A017687</name>
</gene>
<keyword evidence="13" id="KW-0156">Chromatin regulator</keyword>
<evidence type="ECO:0000256" key="4">
    <source>
        <dbReference type="ARBA" id="ARBA00004906"/>
    </source>
</evidence>
<dbReference type="GO" id="GO:0006974">
    <property type="term" value="P:DNA damage response"/>
    <property type="evidence" value="ECO:0007669"/>
    <property type="project" value="UniProtKB-KW"/>
</dbReference>
<evidence type="ECO:0000256" key="20">
    <source>
        <dbReference type="SAM" id="MobiDB-lite"/>
    </source>
</evidence>
<keyword evidence="9" id="KW-0227">DNA damage</keyword>
<dbReference type="GO" id="GO:0072487">
    <property type="term" value="C:MSL complex"/>
    <property type="evidence" value="ECO:0007669"/>
    <property type="project" value="UniProtKB-UniRule"/>
</dbReference>
<evidence type="ECO:0000256" key="6">
    <source>
        <dbReference type="ARBA" id="ARBA00022454"/>
    </source>
</evidence>
<dbReference type="PROSITE" id="PS50089">
    <property type="entry name" value="ZF_RING_2"/>
    <property type="match status" value="1"/>
</dbReference>
<keyword evidence="24" id="KW-1185">Reference proteome</keyword>
<dbReference type="PROSITE" id="PS52051">
    <property type="entry name" value="CXC_MSL2"/>
    <property type="match status" value="1"/>
</dbReference>
<evidence type="ECO:0000256" key="15">
    <source>
        <dbReference type="ARBA" id="ARBA00061593"/>
    </source>
</evidence>
<evidence type="ECO:0000256" key="1">
    <source>
        <dbReference type="ARBA" id="ARBA00000900"/>
    </source>
</evidence>
<dbReference type="AlphaFoldDB" id="A0AAD1RAQ6"/>
<dbReference type="Pfam" id="PF16682">
    <property type="entry name" value="MSL2-CXC"/>
    <property type="match status" value="1"/>
</dbReference>
<keyword evidence="8" id="KW-0479">Metal-binding</keyword>
<dbReference type="InterPro" id="IPR032049">
    <property type="entry name" value="Msl2-CXC"/>
</dbReference>
<dbReference type="FunFam" id="3.30.40.10:FF:000174">
    <property type="entry name" value="E3 ubiquitin-protein ligase MSL2"/>
    <property type="match status" value="1"/>
</dbReference>
<accession>A0AAD1RAQ6</accession>
<evidence type="ECO:0000313" key="24">
    <source>
        <dbReference type="Proteomes" id="UP001295444"/>
    </source>
</evidence>
<dbReference type="EMBL" id="OW240913">
    <property type="protein sequence ID" value="CAH2246357.1"/>
    <property type="molecule type" value="Genomic_DNA"/>
</dbReference>
<evidence type="ECO:0000256" key="14">
    <source>
        <dbReference type="ARBA" id="ARBA00023242"/>
    </source>
</evidence>
<dbReference type="InterPro" id="IPR033467">
    <property type="entry name" value="Tesmin/TSO1-like_CXC"/>
</dbReference>
<keyword evidence="7" id="KW-0808">Transferase</keyword>
<dbReference type="Proteomes" id="UP001295444">
    <property type="component" value="Chromosome 02"/>
</dbReference>